<dbReference type="NCBIfam" id="TIGR03082">
    <property type="entry name" value="Gneg_AbrB_dup"/>
    <property type="match status" value="2"/>
</dbReference>
<name>A0AAE5W8L6_STACR</name>
<organism evidence="2 3">
    <name type="scientific">Staphylococcus chromogenes</name>
    <name type="common">Staphylococcus hyicus subsp. chromogenes</name>
    <dbReference type="NCBI Taxonomy" id="46126"/>
    <lineage>
        <taxon>Bacteria</taxon>
        <taxon>Bacillati</taxon>
        <taxon>Bacillota</taxon>
        <taxon>Bacilli</taxon>
        <taxon>Bacillales</taxon>
        <taxon>Staphylococcaceae</taxon>
        <taxon>Staphylococcus</taxon>
    </lineage>
</organism>
<dbReference type="GO" id="GO:0010468">
    <property type="term" value="P:regulation of gene expression"/>
    <property type="evidence" value="ECO:0007669"/>
    <property type="project" value="InterPro"/>
</dbReference>
<dbReference type="InterPro" id="IPR007820">
    <property type="entry name" value="AbrB_fam"/>
</dbReference>
<evidence type="ECO:0000256" key="1">
    <source>
        <dbReference type="SAM" id="Phobius"/>
    </source>
</evidence>
<keyword evidence="2" id="KW-0378">Hydrolase</keyword>
<reference evidence="2 3" key="1">
    <citation type="journal article" date="2016" name="Front. Microbiol.">
        <title>Comprehensive Phylogenetic Analysis of Bovine Non-aureus Staphylococci Species Based on Whole-Genome Sequencing.</title>
        <authorList>
            <person name="Naushad S."/>
            <person name="Barkema H.W."/>
            <person name="Luby C."/>
            <person name="Condas L.A."/>
            <person name="Nobrega D.B."/>
            <person name="Carson D.A."/>
            <person name="De Buck J."/>
        </authorList>
    </citation>
    <scope>NUCLEOTIDE SEQUENCE [LARGE SCALE GENOMIC DNA]</scope>
    <source>
        <strain evidence="2 3">SNUC 505</strain>
    </source>
</reference>
<gene>
    <name evidence="2" type="ORF">BU653_05180</name>
</gene>
<feature type="transmembrane region" description="Helical" evidence="1">
    <location>
        <begin position="140"/>
        <end position="165"/>
    </location>
</feature>
<comment type="caution">
    <text evidence="2">The sequence shown here is derived from an EMBL/GenBank/DDBJ whole genome shotgun (WGS) entry which is preliminary data.</text>
</comment>
<evidence type="ECO:0000313" key="3">
    <source>
        <dbReference type="Proteomes" id="UP000242704"/>
    </source>
</evidence>
<feature type="transmembrane region" description="Helical" evidence="1">
    <location>
        <begin position="7"/>
        <end position="25"/>
    </location>
</feature>
<dbReference type="InterPro" id="IPR017516">
    <property type="entry name" value="AbrB_dup"/>
</dbReference>
<protein>
    <submittedName>
        <fullName evidence="2">Aminopeptidase</fullName>
    </submittedName>
</protein>
<keyword evidence="1" id="KW-0472">Membrane</keyword>
<dbReference type="PIRSF" id="PIRSF038991">
    <property type="entry name" value="Protein_AbrB"/>
    <property type="match status" value="1"/>
</dbReference>
<dbReference type="AlphaFoldDB" id="A0AAE5W8L6"/>
<dbReference type="GO" id="GO:0004177">
    <property type="term" value="F:aminopeptidase activity"/>
    <property type="evidence" value="ECO:0007669"/>
    <property type="project" value="UniProtKB-KW"/>
</dbReference>
<proteinExistence type="predicted"/>
<keyword evidence="2" id="KW-0031">Aminopeptidase</keyword>
<feature type="transmembrane region" description="Helical" evidence="1">
    <location>
        <begin position="59"/>
        <end position="78"/>
    </location>
</feature>
<feature type="transmembrane region" description="Helical" evidence="1">
    <location>
        <begin position="31"/>
        <end position="47"/>
    </location>
</feature>
<dbReference type="EMBL" id="PZBZ01000021">
    <property type="protein sequence ID" value="PTG15112.1"/>
    <property type="molecule type" value="Genomic_DNA"/>
</dbReference>
<feature type="transmembrane region" description="Helical" evidence="1">
    <location>
        <begin position="263"/>
        <end position="288"/>
    </location>
</feature>
<feature type="transmembrane region" description="Helical" evidence="1">
    <location>
        <begin position="327"/>
        <end position="345"/>
    </location>
</feature>
<sequence length="360" mass="40722">MNHLLRNNIILFALTLVCSFVLYSLHIMLPWMFGPIIASIIVVRVFKLEVKWPWILSELGLILLGVQIGSGFTVSVLNDIKNEWLSIILVTILLLGLALLVSIEFRRIAHVNTETALLSVIPGALSQMLVMAEENKKADILVVSMTQTSRIIFVVILVPLISLVFRQDTNSTLEVHQNLTEVLKLQDIIILIIGIALIYFLMALIHFPTKMLLAPIVVLMVWNLITQHTFTLDYPIIAIAQMIYMIRVGIQIAHLIERMKGRIALAIAFQNILLILGTFLMVLCIHFINNASINELFLSAAPGGMSQIVLVALETGGDVAMISSYHIFRIFFILFIIAPLIAYYLKFRERRQQRLEKLQK</sequence>
<dbReference type="GO" id="GO:0016020">
    <property type="term" value="C:membrane"/>
    <property type="evidence" value="ECO:0007669"/>
    <property type="project" value="InterPro"/>
</dbReference>
<evidence type="ECO:0000313" key="2">
    <source>
        <dbReference type="EMBL" id="PTG15112.1"/>
    </source>
</evidence>
<dbReference type="PANTHER" id="PTHR38457">
    <property type="entry name" value="REGULATOR ABRB-RELATED"/>
    <property type="match status" value="1"/>
</dbReference>
<accession>A0AAE5W8L6</accession>
<keyword evidence="2" id="KW-0645">Protease</keyword>
<dbReference type="PANTHER" id="PTHR38457:SF1">
    <property type="entry name" value="REGULATOR ABRB-RELATED"/>
    <property type="match status" value="1"/>
</dbReference>
<dbReference type="RefSeq" id="WP_107360579.1">
    <property type="nucleotide sequence ID" value="NZ_PZBZ01000021.1"/>
</dbReference>
<dbReference type="Pfam" id="PF05145">
    <property type="entry name" value="AbrB"/>
    <property type="match status" value="1"/>
</dbReference>
<keyword evidence="1" id="KW-0812">Transmembrane</keyword>
<feature type="transmembrane region" description="Helical" evidence="1">
    <location>
        <begin position="185"/>
        <end position="205"/>
    </location>
</feature>
<keyword evidence="1" id="KW-1133">Transmembrane helix</keyword>
<feature type="transmembrane region" description="Helical" evidence="1">
    <location>
        <begin position="84"/>
        <end position="103"/>
    </location>
</feature>
<dbReference type="Proteomes" id="UP000242704">
    <property type="component" value="Unassembled WGS sequence"/>
</dbReference>